<evidence type="ECO:0000313" key="3">
    <source>
        <dbReference type="Proteomes" id="UP000193498"/>
    </source>
</evidence>
<proteinExistence type="predicted"/>
<keyword evidence="3" id="KW-1185">Reference proteome</keyword>
<dbReference type="InterPro" id="IPR001680">
    <property type="entry name" value="WD40_rpt"/>
</dbReference>
<evidence type="ECO:0000313" key="2">
    <source>
        <dbReference type="EMBL" id="ORX99322.1"/>
    </source>
</evidence>
<dbReference type="InterPro" id="IPR015943">
    <property type="entry name" value="WD40/YVTN_repeat-like_dom_sf"/>
</dbReference>
<comment type="caution">
    <text evidence="2">The sequence shown here is derived from an EMBL/GenBank/DDBJ whole genome shotgun (WGS) entry which is preliminary data.</text>
</comment>
<dbReference type="AlphaFoldDB" id="A0A1Y1YMT0"/>
<dbReference type="OrthoDB" id="308449at2759"/>
<dbReference type="PANTHER" id="PTHR47232">
    <property type="entry name" value="TRANSDUCIN FAMILY PROTEIN / WD-40 REPEAT FAMILY PROTEIN"/>
    <property type="match status" value="1"/>
</dbReference>
<gene>
    <name evidence="2" type="ORF">K493DRAFT_335792</name>
</gene>
<keyword evidence="1" id="KW-0853">WD repeat</keyword>
<accession>A0A1Y1YMT0</accession>
<dbReference type="EMBL" id="MCFE01000099">
    <property type="protein sequence ID" value="ORX99322.1"/>
    <property type="molecule type" value="Genomic_DNA"/>
</dbReference>
<evidence type="ECO:0000256" key="1">
    <source>
        <dbReference type="PROSITE-ProRule" id="PRU00221"/>
    </source>
</evidence>
<dbReference type="Proteomes" id="UP000193498">
    <property type="component" value="Unassembled WGS sequence"/>
</dbReference>
<dbReference type="InParanoid" id="A0A1Y1YMT0"/>
<dbReference type="SUPFAM" id="SSF50978">
    <property type="entry name" value="WD40 repeat-like"/>
    <property type="match status" value="1"/>
</dbReference>
<dbReference type="PANTHER" id="PTHR47232:SF1">
    <property type="entry name" value="TRANSDUCIN FAMILY PROTEIN _ WD-40 REPEAT FAMILY PROTEIN"/>
    <property type="match status" value="1"/>
</dbReference>
<feature type="repeat" description="WD" evidence="1">
    <location>
        <begin position="46"/>
        <end position="87"/>
    </location>
</feature>
<reference evidence="2 3" key="1">
    <citation type="submission" date="2016-07" db="EMBL/GenBank/DDBJ databases">
        <title>Pervasive Adenine N6-methylation of Active Genes in Fungi.</title>
        <authorList>
            <consortium name="DOE Joint Genome Institute"/>
            <person name="Mondo S.J."/>
            <person name="Dannebaum R.O."/>
            <person name="Kuo R.C."/>
            <person name="Labutti K."/>
            <person name="Haridas S."/>
            <person name="Kuo A."/>
            <person name="Salamov A."/>
            <person name="Ahrendt S.R."/>
            <person name="Lipzen A."/>
            <person name="Sullivan W."/>
            <person name="Andreopoulos W.B."/>
            <person name="Clum A."/>
            <person name="Lindquist E."/>
            <person name="Daum C."/>
            <person name="Ramamoorthy G.K."/>
            <person name="Gryganskyi A."/>
            <person name="Culley D."/>
            <person name="Magnuson J.K."/>
            <person name="James T.Y."/>
            <person name="O'Malley M.A."/>
            <person name="Stajich J.E."/>
            <person name="Spatafora J.W."/>
            <person name="Visel A."/>
            <person name="Grigoriev I.V."/>
        </authorList>
    </citation>
    <scope>NUCLEOTIDE SEQUENCE [LARGE SCALE GENOMIC DNA]</scope>
    <source>
        <strain evidence="2 3">CBS 931.73</strain>
    </source>
</reference>
<dbReference type="InterPro" id="IPR036322">
    <property type="entry name" value="WD40_repeat_dom_sf"/>
</dbReference>
<dbReference type="Gene3D" id="2.130.10.10">
    <property type="entry name" value="YVTN repeat-like/Quinoprotein amine dehydrogenase"/>
    <property type="match status" value="1"/>
</dbReference>
<protein>
    <submittedName>
        <fullName evidence="2">Uncharacterized protein</fullName>
    </submittedName>
</protein>
<name>A0A1Y1YMT0_9FUNG</name>
<dbReference type="PROSITE" id="PS50082">
    <property type="entry name" value="WD_REPEATS_2"/>
    <property type="match status" value="1"/>
</dbReference>
<dbReference type="Pfam" id="PF00400">
    <property type="entry name" value="WD40"/>
    <property type="match status" value="1"/>
</dbReference>
<sequence>MASISRSQLEYAFGSGGGDGVVRLWRFECPQDYAEDSKLRSLTLAHAEHKDSVNSVYYNPDRGILLSGADDGKLIAYSMNSASVVDEFQYADKAILEMATCYSPGNCVYAVGIAVPYLWFTLLSLEAKSDQLHICDYRTKQPSAQKFGFQQPQLLTRNAKPSFDSTGNMVICGDNNGKMHIWHVASCQPSSYSSMINFPFVIRDLRHLSKGSQVIPVHGIYTLGFY</sequence>
<organism evidence="2 3">
    <name type="scientific">Basidiobolus meristosporus CBS 931.73</name>
    <dbReference type="NCBI Taxonomy" id="1314790"/>
    <lineage>
        <taxon>Eukaryota</taxon>
        <taxon>Fungi</taxon>
        <taxon>Fungi incertae sedis</taxon>
        <taxon>Zoopagomycota</taxon>
        <taxon>Entomophthoromycotina</taxon>
        <taxon>Basidiobolomycetes</taxon>
        <taxon>Basidiobolales</taxon>
        <taxon>Basidiobolaceae</taxon>
        <taxon>Basidiobolus</taxon>
    </lineage>
</organism>